<feature type="domain" description="Peptidase M20 dimerisation" evidence="2">
    <location>
        <begin position="205"/>
        <end position="292"/>
    </location>
</feature>
<accession>A0A5R9F5R5</accession>
<dbReference type="Pfam" id="PF07687">
    <property type="entry name" value="M20_dimer"/>
    <property type="match status" value="1"/>
</dbReference>
<gene>
    <name evidence="3" type="ORF">FCL54_16070</name>
</gene>
<dbReference type="CDD" id="cd03886">
    <property type="entry name" value="M20_Acy1"/>
    <property type="match status" value="1"/>
</dbReference>
<evidence type="ECO:0000313" key="3">
    <source>
        <dbReference type="EMBL" id="TLS36153.1"/>
    </source>
</evidence>
<dbReference type="Gene3D" id="3.30.70.360">
    <property type="match status" value="1"/>
</dbReference>
<dbReference type="InterPro" id="IPR002933">
    <property type="entry name" value="Peptidase_M20"/>
</dbReference>
<proteinExistence type="predicted"/>
<reference evidence="3 4" key="1">
    <citation type="submission" date="2019-04" db="EMBL/GenBank/DDBJ databases">
        <title>Bacillus caeni sp. nov., a bacterium isolated from mangrove sediment.</title>
        <authorList>
            <person name="Huang H."/>
            <person name="Mo K."/>
            <person name="Hu Y."/>
        </authorList>
    </citation>
    <scope>NUCLEOTIDE SEQUENCE [LARGE SCALE GENOMIC DNA]</scope>
    <source>
        <strain evidence="3 4">HB172195</strain>
    </source>
</reference>
<feature type="binding site" evidence="1">
    <location>
        <position position="149"/>
    </location>
    <ligand>
        <name>Mn(2+)</name>
        <dbReference type="ChEBI" id="CHEBI:29035"/>
        <label>2</label>
    </ligand>
</feature>
<feature type="binding site" evidence="1">
    <location>
        <position position="111"/>
    </location>
    <ligand>
        <name>Mn(2+)</name>
        <dbReference type="ChEBI" id="CHEBI:29035"/>
        <label>2</label>
    </ligand>
</feature>
<dbReference type="InterPro" id="IPR017439">
    <property type="entry name" value="Amidohydrolase"/>
</dbReference>
<dbReference type="PANTHER" id="PTHR11014:SF63">
    <property type="entry name" value="METALLOPEPTIDASE, PUTATIVE (AFU_ORTHOLOGUE AFUA_6G09600)-RELATED"/>
    <property type="match status" value="1"/>
</dbReference>
<feature type="binding site" evidence="1">
    <location>
        <position position="113"/>
    </location>
    <ligand>
        <name>Mn(2+)</name>
        <dbReference type="ChEBI" id="CHEBI:29035"/>
        <label>2</label>
    </ligand>
</feature>
<dbReference type="PIRSF" id="PIRSF005962">
    <property type="entry name" value="Pept_M20D_amidohydro"/>
    <property type="match status" value="1"/>
</dbReference>
<dbReference type="EMBL" id="SWLG01000012">
    <property type="protein sequence ID" value="TLS36153.1"/>
    <property type="molecule type" value="Genomic_DNA"/>
</dbReference>
<dbReference type="SUPFAM" id="SSF55031">
    <property type="entry name" value="Bacterial exopeptidase dimerisation domain"/>
    <property type="match status" value="1"/>
</dbReference>
<comment type="cofactor">
    <cofactor evidence="1">
        <name>Mn(2+)</name>
        <dbReference type="ChEBI" id="CHEBI:29035"/>
    </cofactor>
    <text evidence="1">The Mn(2+) ion enhances activity.</text>
</comment>
<dbReference type="PANTHER" id="PTHR11014">
    <property type="entry name" value="PEPTIDASE M20 FAMILY MEMBER"/>
    <property type="match status" value="1"/>
</dbReference>
<protein>
    <submittedName>
        <fullName evidence="3">Amidohydrolase</fullName>
    </submittedName>
</protein>
<evidence type="ECO:0000256" key="1">
    <source>
        <dbReference type="PIRSR" id="PIRSR005962-1"/>
    </source>
</evidence>
<dbReference type="NCBIfam" id="TIGR01891">
    <property type="entry name" value="amidohydrolases"/>
    <property type="match status" value="1"/>
</dbReference>
<dbReference type="OrthoDB" id="9776731at2"/>
<keyword evidence="4" id="KW-1185">Reference proteome</keyword>
<dbReference type="Pfam" id="PF01546">
    <property type="entry name" value="Peptidase_M20"/>
    <property type="match status" value="1"/>
</dbReference>
<dbReference type="AlphaFoldDB" id="A0A5R9F5R5"/>
<evidence type="ECO:0000313" key="4">
    <source>
        <dbReference type="Proteomes" id="UP000308230"/>
    </source>
</evidence>
<evidence type="ECO:0000259" key="2">
    <source>
        <dbReference type="Pfam" id="PF07687"/>
    </source>
</evidence>
<dbReference type="GO" id="GO:0046872">
    <property type="term" value="F:metal ion binding"/>
    <property type="evidence" value="ECO:0007669"/>
    <property type="project" value="UniProtKB-KW"/>
</dbReference>
<feature type="binding site" evidence="1">
    <location>
        <position position="375"/>
    </location>
    <ligand>
        <name>Mn(2+)</name>
        <dbReference type="ChEBI" id="CHEBI:29035"/>
        <label>2</label>
    </ligand>
</feature>
<name>A0A5R9F5R5_9BACL</name>
<dbReference type="InterPro" id="IPR011650">
    <property type="entry name" value="Peptidase_M20_dimer"/>
</dbReference>
<dbReference type="Gene3D" id="3.40.630.10">
    <property type="entry name" value="Zn peptidases"/>
    <property type="match status" value="1"/>
</dbReference>
<dbReference type="InterPro" id="IPR036264">
    <property type="entry name" value="Bact_exopeptidase_dim_dom"/>
</dbReference>
<keyword evidence="3" id="KW-0378">Hydrolase</keyword>
<keyword evidence="1" id="KW-0479">Metal-binding</keyword>
<dbReference type="Proteomes" id="UP000308230">
    <property type="component" value="Unassembled WGS sequence"/>
</dbReference>
<dbReference type="GO" id="GO:0016787">
    <property type="term" value="F:hydrolase activity"/>
    <property type="evidence" value="ECO:0007669"/>
    <property type="project" value="UniProtKB-KW"/>
</dbReference>
<organism evidence="3 4">
    <name type="scientific">Exobacillus caeni</name>
    <dbReference type="NCBI Taxonomy" id="2574798"/>
    <lineage>
        <taxon>Bacteria</taxon>
        <taxon>Bacillati</taxon>
        <taxon>Bacillota</taxon>
        <taxon>Bacilli</taxon>
        <taxon>Bacillales</taxon>
        <taxon>Guptibacillaceae</taxon>
        <taxon>Exobacillus</taxon>
    </lineage>
</organism>
<keyword evidence="1" id="KW-0464">Manganese</keyword>
<sequence length="404" mass="43653">MGVKSVITEKLDLAVRAKGLYEKLVTWRRTIHANPELSFKEVETSRFVIENLKEIGVDSIQTGVGKTGVVGTISSGNGPTVALRADMDALPIKEAPSHSFRSNNDGIMHACGHDAHTAMLLGAASLLVEDKQNNLLNGTVKLIFQPAEEDTDEEGKTGAPRMMEDGVLDGVDAAVALHVCPWQSPGTIQVNDHYSMANIDVFEGKVYGTGGHGGYPHLGTDPIWMLSSVLPVLYGIVNRRLSSLETAVMSICKVNAGTASNVIPEEASITGTLRSYTPEAREQLVSEVESAFRMVEALGGRYEFVLERGEPALNNDPVINREIVEAASQLYRDIKIEHGPFGLGGEDFGFITKEIPGAMFFLGCALPDGISRDLHTPIFDIDETCLPIGTAILTETAHRLLKQD</sequence>
<dbReference type="SUPFAM" id="SSF53187">
    <property type="entry name" value="Zn-dependent exopeptidases"/>
    <property type="match status" value="1"/>
</dbReference>
<feature type="binding site" evidence="1">
    <location>
        <position position="178"/>
    </location>
    <ligand>
        <name>Mn(2+)</name>
        <dbReference type="ChEBI" id="CHEBI:29035"/>
        <label>2</label>
    </ligand>
</feature>
<comment type="caution">
    <text evidence="3">The sequence shown here is derived from an EMBL/GenBank/DDBJ whole genome shotgun (WGS) entry which is preliminary data.</text>
</comment>